<feature type="region of interest" description="Disordered" evidence="1">
    <location>
        <begin position="477"/>
        <end position="720"/>
    </location>
</feature>
<feature type="compositionally biased region" description="Basic and acidic residues" evidence="1">
    <location>
        <begin position="679"/>
        <end position="693"/>
    </location>
</feature>
<evidence type="ECO:0000256" key="1">
    <source>
        <dbReference type="SAM" id="MobiDB-lite"/>
    </source>
</evidence>
<dbReference type="CDD" id="cd21134">
    <property type="entry name" value="YTH"/>
    <property type="match status" value="2"/>
</dbReference>
<dbReference type="EMBL" id="JH815705">
    <property type="protein sequence ID" value="EKC21388.1"/>
    <property type="molecule type" value="Genomic_DNA"/>
</dbReference>
<feature type="compositionally biased region" description="Basic and acidic residues" evidence="1">
    <location>
        <begin position="266"/>
        <end position="279"/>
    </location>
</feature>
<reference evidence="3" key="1">
    <citation type="journal article" date="2012" name="Nature">
        <title>The oyster genome reveals stress adaptation and complexity of shell formation.</title>
        <authorList>
            <person name="Zhang G."/>
            <person name="Fang X."/>
            <person name="Guo X."/>
            <person name="Li L."/>
            <person name="Luo R."/>
            <person name="Xu F."/>
            <person name="Yang P."/>
            <person name="Zhang L."/>
            <person name="Wang X."/>
            <person name="Qi H."/>
            <person name="Xiong Z."/>
            <person name="Que H."/>
            <person name="Xie Y."/>
            <person name="Holland P.W."/>
            <person name="Paps J."/>
            <person name="Zhu Y."/>
            <person name="Wu F."/>
            <person name="Chen Y."/>
            <person name="Wang J."/>
            <person name="Peng C."/>
            <person name="Meng J."/>
            <person name="Yang L."/>
            <person name="Liu J."/>
            <person name="Wen B."/>
            <person name="Zhang N."/>
            <person name="Huang Z."/>
            <person name="Zhu Q."/>
            <person name="Feng Y."/>
            <person name="Mount A."/>
            <person name="Hedgecock D."/>
            <person name="Xu Z."/>
            <person name="Liu Y."/>
            <person name="Domazet-Loso T."/>
            <person name="Du Y."/>
            <person name="Sun X."/>
            <person name="Zhang S."/>
            <person name="Liu B."/>
            <person name="Cheng P."/>
            <person name="Jiang X."/>
            <person name="Li J."/>
            <person name="Fan D."/>
            <person name="Wang W."/>
            <person name="Fu W."/>
            <person name="Wang T."/>
            <person name="Wang B."/>
            <person name="Zhang J."/>
            <person name="Peng Z."/>
            <person name="Li Y."/>
            <person name="Li N."/>
            <person name="Wang J."/>
            <person name="Chen M."/>
            <person name="He Y."/>
            <person name="Tan F."/>
            <person name="Song X."/>
            <person name="Zheng Q."/>
            <person name="Huang R."/>
            <person name="Yang H."/>
            <person name="Du X."/>
            <person name="Chen L."/>
            <person name="Yang M."/>
            <person name="Gaffney P.M."/>
            <person name="Wang S."/>
            <person name="Luo L."/>
            <person name="She Z."/>
            <person name="Ming Y."/>
            <person name="Huang W."/>
            <person name="Zhang S."/>
            <person name="Huang B."/>
            <person name="Zhang Y."/>
            <person name="Qu T."/>
            <person name="Ni P."/>
            <person name="Miao G."/>
            <person name="Wang J."/>
            <person name="Wang Q."/>
            <person name="Steinberg C.E."/>
            <person name="Wang H."/>
            <person name="Li N."/>
            <person name="Qian L."/>
            <person name="Zhang G."/>
            <person name="Li Y."/>
            <person name="Yang H."/>
            <person name="Liu X."/>
            <person name="Wang J."/>
            <person name="Yin Y."/>
            <person name="Wang J."/>
        </authorList>
    </citation>
    <scope>NUCLEOTIDE SEQUENCE [LARGE SCALE GENOMIC DNA]</scope>
    <source>
        <strain evidence="3">05x7-T-G4-1.051#20</strain>
    </source>
</reference>
<dbReference type="GO" id="GO:1990247">
    <property type="term" value="F:N6-methyladenosine-containing RNA reader activity"/>
    <property type="evidence" value="ECO:0007669"/>
    <property type="project" value="TreeGrafter"/>
</dbReference>
<feature type="compositionally biased region" description="Basic and acidic residues" evidence="1">
    <location>
        <begin position="174"/>
        <end position="188"/>
    </location>
</feature>
<proteinExistence type="predicted"/>
<evidence type="ECO:0000313" key="3">
    <source>
        <dbReference type="EMBL" id="EKC21388.1"/>
    </source>
</evidence>
<dbReference type="AlphaFoldDB" id="K1PII4"/>
<dbReference type="PANTHER" id="PTHR12357:SF3">
    <property type="entry name" value="YTH DOMAIN-CONTAINING PROTEIN 1"/>
    <property type="match status" value="1"/>
</dbReference>
<feature type="domain" description="YTH" evidence="2">
    <location>
        <begin position="733"/>
        <end position="870"/>
    </location>
</feature>
<feature type="compositionally biased region" description="Acidic residues" evidence="1">
    <location>
        <begin position="653"/>
        <end position="669"/>
    </location>
</feature>
<dbReference type="Pfam" id="PF04146">
    <property type="entry name" value="YTH"/>
    <property type="match status" value="2"/>
</dbReference>
<feature type="compositionally biased region" description="Acidic residues" evidence="1">
    <location>
        <begin position="84"/>
        <end position="97"/>
    </location>
</feature>
<name>K1PII4_MAGGI</name>
<organism evidence="3">
    <name type="scientific">Magallana gigas</name>
    <name type="common">Pacific oyster</name>
    <name type="synonym">Crassostrea gigas</name>
    <dbReference type="NCBI Taxonomy" id="29159"/>
    <lineage>
        <taxon>Eukaryota</taxon>
        <taxon>Metazoa</taxon>
        <taxon>Spiralia</taxon>
        <taxon>Lophotrochozoa</taxon>
        <taxon>Mollusca</taxon>
        <taxon>Bivalvia</taxon>
        <taxon>Autobranchia</taxon>
        <taxon>Pteriomorphia</taxon>
        <taxon>Ostreida</taxon>
        <taxon>Ostreoidea</taxon>
        <taxon>Ostreidae</taxon>
        <taxon>Magallana</taxon>
    </lineage>
</organism>
<dbReference type="GO" id="GO:0000398">
    <property type="term" value="P:mRNA splicing, via spliceosome"/>
    <property type="evidence" value="ECO:0007669"/>
    <property type="project" value="TreeGrafter"/>
</dbReference>
<dbReference type="Gene3D" id="3.10.590.10">
    <property type="entry name" value="ph1033 like domains"/>
    <property type="match status" value="2"/>
</dbReference>
<dbReference type="GO" id="GO:0003729">
    <property type="term" value="F:mRNA binding"/>
    <property type="evidence" value="ECO:0007669"/>
    <property type="project" value="TreeGrafter"/>
</dbReference>
<dbReference type="GO" id="GO:0005654">
    <property type="term" value="C:nucleoplasm"/>
    <property type="evidence" value="ECO:0007669"/>
    <property type="project" value="TreeGrafter"/>
</dbReference>
<feature type="compositionally biased region" description="Basic residues" evidence="1">
    <location>
        <begin position="132"/>
        <end position="158"/>
    </location>
</feature>
<feature type="compositionally biased region" description="Basic and acidic residues" evidence="1">
    <location>
        <begin position="239"/>
        <end position="253"/>
    </location>
</feature>
<feature type="compositionally biased region" description="Basic residues" evidence="1">
    <location>
        <begin position="572"/>
        <end position="598"/>
    </location>
</feature>
<feature type="compositionally biased region" description="Acidic residues" evidence="1">
    <location>
        <begin position="213"/>
        <end position="229"/>
    </location>
</feature>
<dbReference type="InterPro" id="IPR007275">
    <property type="entry name" value="YTH_domain"/>
</dbReference>
<feature type="compositionally biased region" description="Acidic residues" evidence="1">
    <location>
        <begin position="694"/>
        <end position="705"/>
    </location>
</feature>
<gene>
    <name evidence="3" type="ORF">CGI_10003987</name>
</gene>
<dbReference type="InterPro" id="IPR045168">
    <property type="entry name" value="YTH_prot"/>
</dbReference>
<feature type="compositionally biased region" description="Low complexity" evidence="1">
    <location>
        <begin position="504"/>
        <end position="515"/>
    </location>
</feature>
<feature type="compositionally biased region" description="Basic and acidic residues" evidence="1">
    <location>
        <begin position="556"/>
        <end position="571"/>
    </location>
</feature>
<feature type="compositionally biased region" description="Basic and acidic residues" evidence="1">
    <location>
        <begin position="706"/>
        <end position="719"/>
    </location>
</feature>
<feature type="compositionally biased region" description="Low complexity" evidence="1">
    <location>
        <begin position="64"/>
        <end position="75"/>
    </location>
</feature>
<dbReference type="GO" id="GO:0000381">
    <property type="term" value="P:regulation of alternative mRNA splicing, via spliceosome"/>
    <property type="evidence" value="ECO:0007669"/>
    <property type="project" value="TreeGrafter"/>
</dbReference>
<feature type="compositionally biased region" description="Basic residues" evidence="1">
    <location>
        <begin position="488"/>
        <end position="503"/>
    </location>
</feature>
<protein>
    <submittedName>
        <fullName evidence="3">YTH domain-containing protein 1</fullName>
    </submittedName>
</protein>
<dbReference type="HOGENOM" id="CLU_302731_0_0_1"/>
<evidence type="ECO:0000259" key="2">
    <source>
        <dbReference type="PROSITE" id="PS50882"/>
    </source>
</evidence>
<feature type="region of interest" description="Disordered" evidence="1">
    <location>
        <begin position="1"/>
        <end position="280"/>
    </location>
</feature>
<feature type="compositionally biased region" description="Basic and acidic residues" evidence="1">
    <location>
        <begin position="614"/>
        <end position="628"/>
    </location>
</feature>
<accession>K1PII4</accession>
<feature type="domain" description="YTH" evidence="2">
    <location>
        <begin position="293"/>
        <end position="430"/>
    </location>
</feature>
<feature type="compositionally biased region" description="Basic and acidic residues" evidence="1">
    <location>
        <begin position="116"/>
        <end position="131"/>
    </location>
</feature>
<feature type="compositionally biased region" description="Acidic residues" evidence="1">
    <location>
        <begin position="29"/>
        <end position="41"/>
    </location>
</feature>
<feature type="compositionally biased region" description="Acidic residues" evidence="1">
    <location>
        <begin position="524"/>
        <end position="537"/>
    </location>
</feature>
<sequence>MSAESNDTSGGDGVVNVLDDILEGHTGDDDLSAEIVEEEKEEPEKPIQVKKARTPATRKKKKAQSAAAKRLAAQKAAEKKAKEADEEAKEDEEEEEEGTKVKEEPEEQEQQAGDETPDKPAEETPVKESPKKKAMTKSKASVKAKTKSSKVIKSPKKKVTTENVSQDEENESMEGDKTQEEGEAEPRPVPEPMDAQDYDTRSEAGSSDGSLNNEEESGESGLDDEEESSIPEKKKRKTRDISPIEWDRKSEGKSEEEEGEEEDAKSDDNKSEKSEDSTARKISSKMKYIYRGARYFLIKSNNHENVALAKAKGVWSTPPQNEIRLNNAYKSCDNVILIFSVRESGKFQGFARIADESTKDHPPIRWVLPPGLSARALSGVFKLDWINRKELAFTKTQHLHNAWNDNKPVKIGRDGQEVEPRCGEALCKMFPPDENVDLSSIARKARKSARGDGVVNVLDDILEGHTGDDDLSAEIVEEEKEEPEKPIQVKKARTPATRKKKKAQSAAAKRLAAQKAAEKKAKEADEEAKEDEEEEEEGTKVKEEPEEQEQQAGDETPDKPAEETPVKESPKKKAMTKSKASVKAKTKSSKVIKSPKKKVTTENVSQDEENESMEGDKTQEEGEAEPRPVPEPMDAQDYDTRSEAGSSDGSLNNEEESGESGLDDEEESSIPEKKKRKTRDISPIEWDRKSEGKSEEEEGEEEDAKSDDNKSEKSEDSTARKISSKMKYIYRGARYFLIKSNNHENVALAKAKGVWSTPPQNEIRLNNAYKSCDNVILIFSVRESGKFQGFARIADESTKDHPPIRWVLPPGLSARALSGVFKLDWINRKELAFTKTQHLHNAWNDNKPVKIGRDGQEVEPRCGEALCKMFPPDENVDLSSIARKARKSARTGGGHHQEITERRDRGSFRGRHDFIRLETFGKLCSNLVGLCIRYLNVMQTNLLVVSMWRTTDRSLILFEDFSGVEPPVNNSGTKCVDYFVAWLGA</sequence>
<feature type="compositionally biased region" description="Acidic residues" evidence="1">
    <location>
        <begin position="254"/>
        <end position="265"/>
    </location>
</feature>
<dbReference type="PROSITE" id="PS50882">
    <property type="entry name" value="YTH"/>
    <property type="match status" value="2"/>
</dbReference>
<feature type="compositionally biased region" description="Basic residues" evidence="1">
    <location>
        <begin position="48"/>
        <end position="63"/>
    </location>
</feature>
<dbReference type="PANTHER" id="PTHR12357">
    <property type="entry name" value="YTH YT521-B HOMOLOGY DOMAIN-CONTAINING"/>
    <property type="match status" value="1"/>
</dbReference>
<dbReference type="InParanoid" id="K1PII4"/>